<dbReference type="Proteomes" id="UP000634529">
    <property type="component" value="Unassembled WGS sequence"/>
</dbReference>
<evidence type="ECO:0000256" key="1">
    <source>
        <dbReference type="SAM" id="SignalP"/>
    </source>
</evidence>
<dbReference type="PROSITE" id="PS51257">
    <property type="entry name" value="PROKAR_LIPOPROTEIN"/>
    <property type="match status" value="1"/>
</dbReference>
<protein>
    <recommendedName>
        <fullName evidence="4">Lipoprotein</fullName>
    </recommendedName>
</protein>
<proteinExistence type="predicted"/>
<feature type="chain" id="PRO_5045833387" description="Lipoprotein" evidence="1">
    <location>
        <begin position="24"/>
        <end position="190"/>
    </location>
</feature>
<evidence type="ECO:0000313" key="3">
    <source>
        <dbReference type="Proteomes" id="UP000634529"/>
    </source>
</evidence>
<keyword evidence="3" id="KW-1185">Reference proteome</keyword>
<dbReference type="RefSeq" id="WP_192023674.1">
    <property type="nucleotide sequence ID" value="NZ_JACYTN010000001.1"/>
</dbReference>
<gene>
    <name evidence="2" type="ORF">IFO66_02995</name>
</gene>
<feature type="signal peptide" evidence="1">
    <location>
        <begin position="1"/>
        <end position="23"/>
    </location>
</feature>
<reference evidence="2 3" key="1">
    <citation type="submission" date="2020-09" db="EMBL/GenBank/DDBJ databases">
        <title>Paenibacillus sp. CAU 1523 isolated from sand of Haeundae Beach.</title>
        <authorList>
            <person name="Kim W."/>
        </authorList>
    </citation>
    <scope>NUCLEOTIDE SEQUENCE [LARGE SCALE GENOMIC DNA]</scope>
    <source>
        <strain evidence="2 3">CAU 1523</strain>
    </source>
</reference>
<sequence>MKKQKFMLVVMCLSTIVLLTACSNVDKNELKDEVTTSHEEQKNVNNTDFKSASANKHALEDEIKPVDEKQDTGTNTYFGNWKISKVAGYAPIYVDTDESTNIGKKASYSAQLARFDDTEIKNPIYTEKKYSKSKFFEGYRIQLSDIGIDDEEVRIIEIVDGSRIDSALIIKNEQALIFGWNGIFYELNKE</sequence>
<evidence type="ECO:0000313" key="2">
    <source>
        <dbReference type="EMBL" id="MBD8497264.1"/>
    </source>
</evidence>
<name>A0ABR9AT30_9BACL</name>
<accession>A0ABR9AT30</accession>
<organism evidence="2 3">
    <name type="scientific">Paenibacillus arenosi</name>
    <dbReference type="NCBI Taxonomy" id="2774142"/>
    <lineage>
        <taxon>Bacteria</taxon>
        <taxon>Bacillati</taxon>
        <taxon>Bacillota</taxon>
        <taxon>Bacilli</taxon>
        <taxon>Bacillales</taxon>
        <taxon>Paenibacillaceae</taxon>
        <taxon>Paenibacillus</taxon>
    </lineage>
</organism>
<dbReference type="EMBL" id="JACYTN010000001">
    <property type="protein sequence ID" value="MBD8497264.1"/>
    <property type="molecule type" value="Genomic_DNA"/>
</dbReference>
<comment type="caution">
    <text evidence="2">The sequence shown here is derived from an EMBL/GenBank/DDBJ whole genome shotgun (WGS) entry which is preliminary data.</text>
</comment>
<keyword evidence="1" id="KW-0732">Signal</keyword>
<evidence type="ECO:0008006" key="4">
    <source>
        <dbReference type="Google" id="ProtNLM"/>
    </source>
</evidence>